<dbReference type="Pfam" id="PF08031">
    <property type="entry name" value="BBE"/>
    <property type="match status" value="1"/>
</dbReference>
<comment type="caution">
    <text evidence="8">The sequence shown here is derived from an EMBL/GenBank/DDBJ whole genome shotgun (WGS) entry which is preliminary data.</text>
</comment>
<dbReference type="InterPro" id="IPR016166">
    <property type="entry name" value="FAD-bd_PCMH"/>
</dbReference>
<name>A0A9W6NYD4_9PSEU</name>
<dbReference type="InterPro" id="IPR012951">
    <property type="entry name" value="BBE"/>
</dbReference>
<protein>
    <recommendedName>
        <fullName evidence="7">FAD-binding PCMH-type domain-containing protein</fullName>
    </recommendedName>
</protein>
<dbReference type="EMBL" id="BSFQ01000023">
    <property type="protein sequence ID" value="GLL13646.1"/>
    <property type="molecule type" value="Genomic_DNA"/>
</dbReference>
<organism evidence="8 9">
    <name type="scientific">Pseudonocardia halophobica</name>
    <dbReference type="NCBI Taxonomy" id="29401"/>
    <lineage>
        <taxon>Bacteria</taxon>
        <taxon>Bacillati</taxon>
        <taxon>Actinomycetota</taxon>
        <taxon>Actinomycetes</taxon>
        <taxon>Pseudonocardiales</taxon>
        <taxon>Pseudonocardiaceae</taxon>
        <taxon>Pseudonocardia</taxon>
    </lineage>
</organism>
<dbReference type="Gene3D" id="3.30.43.10">
    <property type="entry name" value="Uridine Diphospho-n-acetylenolpyruvylglucosamine Reductase, domain 2"/>
    <property type="match status" value="1"/>
</dbReference>
<reference evidence="8" key="1">
    <citation type="journal article" date="2014" name="Int. J. Syst. Evol. Microbiol.">
        <title>Complete genome sequence of Corynebacterium casei LMG S-19264T (=DSM 44701T), isolated from a smear-ripened cheese.</title>
        <authorList>
            <consortium name="US DOE Joint Genome Institute (JGI-PGF)"/>
            <person name="Walter F."/>
            <person name="Albersmeier A."/>
            <person name="Kalinowski J."/>
            <person name="Ruckert C."/>
        </authorList>
    </citation>
    <scope>NUCLEOTIDE SEQUENCE</scope>
    <source>
        <strain evidence="8">VKM Ac-1069</strain>
    </source>
</reference>
<keyword evidence="4" id="KW-0274">FAD</keyword>
<keyword evidence="3" id="KW-0285">Flavoprotein</keyword>
<dbReference type="PROSITE" id="PS51387">
    <property type="entry name" value="FAD_PCMH"/>
    <property type="match status" value="1"/>
</dbReference>
<dbReference type="SUPFAM" id="SSF56176">
    <property type="entry name" value="FAD-binding/transporter-associated domain-like"/>
    <property type="match status" value="1"/>
</dbReference>
<keyword evidence="9" id="KW-1185">Reference proteome</keyword>
<sequence>MSDGFAALDRALAGRVHRPDTPGFDAACAGFDLAAIPTPDVAVSVTSESDVTAAVRFAAEHGLPVAVRATGHGPIPGVDHGLLIDTRTLSSVSVDSSGGMATIGAGATWAPVLAACAPLGLAPPCGSAPDVGAVAYTLGGGLGPFGRSHGWAADRVRRLRLVTATGSLREVTAESDPELFWACRGGGGNFGVVTELEIDLVPVAGLYGGGLFLPGEAAPELLAAFGRCTADAPDELTLSVAFVTFPDVEPVPPAVRGRFVGHVRVAYLGAPTEAEDLIKPLRAVATPLLDTVRPLTVTEIGTIHADPVLPQPVACGGAILPRWDDAAIDVLLDEVSVSTPHMLELRHLGGALARPPAVANAVGHRDVHYNLFTSAYPGPAFADAVGLQTALYEQLLPWTGGRALYNFAASPGGRPVDARTAFDEPTYSRLRGVKTAWDPDNLFRFCIDIPPFAPSGGGSLRERMQEMFTRMVEAKDASLVDTYYDPEFVLTTNGQTQDLAAFRAGHERVYATPITYRVEYDDDSWVESGPRLAARVWITTQRPGEEAHRIEVVLVAEYREGRLLRVHELTWPDWSQLGAFERYGGTGEKVAASADPRDDRAAGRMDGEPPTTAC</sequence>
<comment type="cofactor">
    <cofactor evidence="1">
        <name>FAD</name>
        <dbReference type="ChEBI" id="CHEBI:57692"/>
    </cofactor>
</comment>
<evidence type="ECO:0000256" key="2">
    <source>
        <dbReference type="ARBA" id="ARBA00005466"/>
    </source>
</evidence>
<dbReference type="Pfam" id="PF01565">
    <property type="entry name" value="FAD_binding_4"/>
    <property type="match status" value="1"/>
</dbReference>
<dbReference type="InterPro" id="IPR016169">
    <property type="entry name" value="FAD-bd_PCMH_sub2"/>
</dbReference>
<evidence type="ECO:0000256" key="3">
    <source>
        <dbReference type="ARBA" id="ARBA00022630"/>
    </source>
</evidence>
<dbReference type="PANTHER" id="PTHR42973:SF39">
    <property type="entry name" value="FAD-BINDING PCMH-TYPE DOMAIN-CONTAINING PROTEIN"/>
    <property type="match status" value="1"/>
</dbReference>
<dbReference type="GO" id="GO:0071949">
    <property type="term" value="F:FAD binding"/>
    <property type="evidence" value="ECO:0007669"/>
    <property type="project" value="InterPro"/>
</dbReference>
<comment type="similarity">
    <text evidence="2">Belongs to the oxygen-dependent FAD-linked oxidoreductase family.</text>
</comment>
<dbReference type="InterPro" id="IPR006094">
    <property type="entry name" value="Oxid_FAD_bind_N"/>
</dbReference>
<dbReference type="PANTHER" id="PTHR42973">
    <property type="entry name" value="BINDING OXIDOREDUCTASE, PUTATIVE (AFU_ORTHOLOGUE AFUA_1G17690)-RELATED"/>
    <property type="match status" value="1"/>
</dbReference>
<gene>
    <name evidence="8" type="ORF">GCM10017577_47900</name>
</gene>
<dbReference type="AlphaFoldDB" id="A0A9W6NYD4"/>
<dbReference type="Gene3D" id="3.30.465.10">
    <property type="match status" value="1"/>
</dbReference>
<feature type="region of interest" description="Disordered" evidence="6">
    <location>
        <begin position="588"/>
        <end position="614"/>
    </location>
</feature>
<evidence type="ECO:0000256" key="4">
    <source>
        <dbReference type="ARBA" id="ARBA00022827"/>
    </source>
</evidence>
<keyword evidence="5" id="KW-0560">Oxidoreductase</keyword>
<evidence type="ECO:0000256" key="5">
    <source>
        <dbReference type="ARBA" id="ARBA00023002"/>
    </source>
</evidence>
<dbReference type="Gene3D" id="3.40.462.20">
    <property type="match status" value="1"/>
</dbReference>
<dbReference type="GO" id="GO:0016491">
    <property type="term" value="F:oxidoreductase activity"/>
    <property type="evidence" value="ECO:0007669"/>
    <property type="project" value="UniProtKB-KW"/>
</dbReference>
<dbReference type="InterPro" id="IPR006093">
    <property type="entry name" value="Oxy_OxRdtase_FAD_BS"/>
</dbReference>
<evidence type="ECO:0000256" key="6">
    <source>
        <dbReference type="SAM" id="MobiDB-lite"/>
    </source>
</evidence>
<evidence type="ECO:0000259" key="7">
    <source>
        <dbReference type="PROSITE" id="PS51387"/>
    </source>
</evidence>
<evidence type="ECO:0000256" key="1">
    <source>
        <dbReference type="ARBA" id="ARBA00001974"/>
    </source>
</evidence>
<dbReference type="RefSeq" id="WP_051737880.1">
    <property type="nucleotide sequence ID" value="NZ_BAAAUZ010000040.1"/>
</dbReference>
<dbReference type="Gene3D" id="3.10.450.50">
    <property type="match status" value="1"/>
</dbReference>
<dbReference type="Proteomes" id="UP001143463">
    <property type="component" value="Unassembled WGS sequence"/>
</dbReference>
<dbReference type="InterPro" id="IPR016167">
    <property type="entry name" value="FAD-bd_PCMH_sub1"/>
</dbReference>
<feature type="compositionally biased region" description="Basic and acidic residues" evidence="6">
    <location>
        <begin position="595"/>
        <end position="607"/>
    </location>
</feature>
<dbReference type="PROSITE" id="PS00862">
    <property type="entry name" value="OX2_COVAL_FAD"/>
    <property type="match status" value="1"/>
</dbReference>
<proteinExistence type="inferred from homology"/>
<dbReference type="InterPro" id="IPR032710">
    <property type="entry name" value="NTF2-like_dom_sf"/>
</dbReference>
<evidence type="ECO:0000313" key="9">
    <source>
        <dbReference type="Proteomes" id="UP001143463"/>
    </source>
</evidence>
<feature type="domain" description="FAD-binding PCMH-type" evidence="7">
    <location>
        <begin position="35"/>
        <end position="203"/>
    </location>
</feature>
<dbReference type="SUPFAM" id="SSF54427">
    <property type="entry name" value="NTF2-like"/>
    <property type="match status" value="1"/>
</dbReference>
<reference evidence="8" key="2">
    <citation type="submission" date="2023-01" db="EMBL/GenBank/DDBJ databases">
        <authorList>
            <person name="Sun Q."/>
            <person name="Evtushenko L."/>
        </authorList>
    </citation>
    <scope>NUCLEOTIDE SEQUENCE</scope>
    <source>
        <strain evidence="8">VKM Ac-1069</strain>
    </source>
</reference>
<dbReference type="InterPro" id="IPR036318">
    <property type="entry name" value="FAD-bd_PCMH-like_sf"/>
</dbReference>
<accession>A0A9W6NYD4</accession>
<dbReference type="InterPro" id="IPR050416">
    <property type="entry name" value="FAD-linked_Oxidoreductase"/>
</dbReference>
<evidence type="ECO:0000313" key="8">
    <source>
        <dbReference type="EMBL" id="GLL13646.1"/>
    </source>
</evidence>